<evidence type="ECO:0000256" key="1">
    <source>
        <dbReference type="SAM" id="MobiDB-lite"/>
    </source>
</evidence>
<accession>A0ABT4ICD7</accession>
<evidence type="ECO:0000313" key="2">
    <source>
        <dbReference type="EMBL" id="MCZ0858855.1"/>
    </source>
</evidence>
<protein>
    <submittedName>
        <fullName evidence="2">Uncharacterized protein</fullName>
    </submittedName>
</protein>
<keyword evidence="3" id="KW-1185">Reference proteome</keyword>
<feature type="region of interest" description="Disordered" evidence="1">
    <location>
        <begin position="322"/>
        <end position="362"/>
    </location>
</feature>
<feature type="region of interest" description="Disordered" evidence="1">
    <location>
        <begin position="381"/>
        <end position="400"/>
    </location>
</feature>
<organism evidence="2 3">
    <name type="scientific">Actinomyces israelii</name>
    <dbReference type="NCBI Taxonomy" id="1659"/>
    <lineage>
        <taxon>Bacteria</taxon>
        <taxon>Bacillati</taxon>
        <taxon>Actinomycetota</taxon>
        <taxon>Actinomycetes</taxon>
        <taxon>Actinomycetales</taxon>
        <taxon>Actinomycetaceae</taxon>
        <taxon>Actinomyces</taxon>
    </lineage>
</organism>
<evidence type="ECO:0000313" key="3">
    <source>
        <dbReference type="Proteomes" id="UP001072034"/>
    </source>
</evidence>
<dbReference type="EMBL" id="JAPTMY010000031">
    <property type="protein sequence ID" value="MCZ0858855.1"/>
    <property type="molecule type" value="Genomic_DNA"/>
</dbReference>
<dbReference type="Proteomes" id="UP001072034">
    <property type="component" value="Unassembled WGS sequence"/>
</dbReference>
<comment type="caution">
    <text evidence="2">The sequence shown here is derived from an EMBL/GenBank/DDBJ whole genome shotgun (WGS) entry which is preliminary data.</text>
</comment>
<name>A0ABT4ICD7_9ACTO</name>
<sequence length="400" mass="42678">MDRPGFFHGFAAHPLVVTRSLLVLTDITATRHLQHPSADTRAFAVTAAGDILRGPVLASNGDRLRAERFSACNGVLTRLDLLVTGLDGGDIGHRTANVDIGPTMRRALALVLRGALLAFAIRCGITARWAVSLRQAVGHLGDDLLAQLLAERGARFAAEYIGREPNGRRAVGRRHDGLWIRVVREPGSRPASRTTSSYGWLLALSALTGTGEESRDPEPFKAELEGHLDFAVELLLAPQGSLGGPLRLPLLPRERRAGAHPLEGVGQGRLASPRTPHRALPGRAGVSTAIHRAHRLGASSPGSGFPRAPRSRWRRRHTWRAQCWPPSSPGRPPSVAGLQPRHGMAAVEPGEAPATAPEQPGLRAVAECPGSSEAVRLAREAVGRLSRAGKSDPAGKRSPR</sequence>
<reference evidence="2" key="1">
    <citation type="submission" date="2022-10" db="EMBL/GenBank/DDBJ databases">
        <title>Genome sequence of Actinomyces israelii ATCC 10048.</title>
        <authorList>
            <person name="Watt R.M."/>
            <person name="Tong W.M."/>
        </authorList>
    </citation>
    <scope>NUCLEOTIDE SEQUENCE</scope>
    <source>
        <strain evidence="2">ATCC 10048</strain>
    </source>
</reference>
<feature type="compositionally biased region" description="Basic and acidic residues" evidence="1">
    <location>
        <begin position="389"/>
        <end position="400"/>
    </location>
</feature>
<proteinExistence type="predicted"/>
<dbReference type="RefSeq" id="WP_268918183.1">
    <property type="nucleotide sequence ID" value="NZ_JAPTMY010000031.1"/>
</dbReference>
<gene>
    <name evidence="2" type="ORF">OHJ16_12470</name>
</gene>